<proteinExistence type="predicted"/>
<evidence type="ECO:0000313" key="2">
    <source>
        <dbReference type="Proteomes" id="UP000466445"/>
    </source>
</evidence>
<dbReference type="AlphaFoldDB" id="A0A7I7SNH3"/>
<name>A0A7I7SNH3_9MYCO</name>
<reference evidence="1 2" key="1">
    <citation type="journal article" date="2019" name="Emerg. Microbes Infect.">
        <title>Comprehensive subspecies identification of 175 nontuberculous mycobacteria species based on 7547 genomic profiles.</title>
        <authorList>
            <person name="Matsumoto Y."/>
            <person name="Kinjo T."/>
            <person name="Motooka D."/>
            <person name="Nabeya D."/>
            <person name="Jung N."/>
            <person name="Uechi K."/>
            <person name="Horii T."/>
            <person name="Iida T."/>
            <person name="Fujita J."/>
            <person name="Nakamura S."/>
        </authorList>
    </citation>
    <scope>NUCLEOTIDE SEQUENCE [LARGE SCALE GENOMIC DNA]</scope>
    <source>
        <strain evidence="1 2">JCM 30395</strain>
    </source>
</reference>
<protein>
    <submittedName>
        <fullName evidence="1">Uncharacterized protein</fullName>
    </submittedName>
</protein>
<dbReference type="Proteomes" id="UP000466445">
    <property type="component" value="Chromosome"/>
</dbReference>
<organism evidence="1 2">
    <name type="scientific">Mycolicibacterium sarraceniae</name>
    <dbReference type="NCBI Taxonomy" id="1534348"/>
    <lineage>
        <taxon>Bacteria</taxon>
        <taxon>Bacillati</taxon>
        <taxon>Actinomycetota</taxon>
        <taxon>Actinomycetes</taxon>
        <taxon>Mycobacteriales</taxon>
        <taxon>Mycobacteriaceae</taxon>
        <taxon>Mycolicibacterium</taxon>
    </lineage>
</organism>
<gene>
    <name evidence="1" type="ORF">MSAR_16800</name>
</gene>
<sequence>MSPKTTPSAPTMIPVRALVAVLTGYPPDRAARRRSPAISTEWYRSEPGADARCAAVAGLSVDRNRVEGVHGPRTLDVPLVTYDIADSTRFR</sequence>
<accession>A0A7I7SNH3</accession>
<keyword evidence="2" id="KW-1185">Reference proteome</keyword>
<dbReference type="KEGG" id="msar:MSAR_16800"/>
<evidence type="ECO:0000313" key="1">
    <source>
        <dbReference type="EMBL" id="BBY58544.1"/>
    </source>
</evidence>
<dbReference type="EMBL" id="AP022595">
    <property type="protein sequence ID" value="BBY58544.1"/>
    <property type="molecule type" value="Genomic_DNA"/>
</dbReference>